<proteinExistence type="predicted"/>
<gene>
    <name evidence="1" type="ORF">MSHI_11760</name>
</gene>
<protein>
    <submittedName>
        <fullName evidence="1">Uncharacterized protein</fullName>
    </submittedName>
</protein>
<dbReference type="KEGG" id="mshj:MSHI_11760"/>
<dbReference type="AlphaFoldDB" id="A0A7I7MMZ5"/>
<dbReference type="Proteomes" id="UP000467236">
    <property type="component" value="Chromosome"/>
</dbReference>
<evidence type="ECO:0000313" key="1">
    <source>
        <dbReference type="EMBL" id="BBX73270.1"/>
    </source>
</evidence>
<name>A0A7I7MMZ5_9MYCO</name>
<evidence type="ECO:0000313" key="2">
    <source>
        <dbReference type="Proteomes" id="UP000467236"/>
    </source>
</evidence>
<reference evidence="1 2" key="1">
    <citation type="journal article" date="2019" name="Emerg. Microbes Infect.">
        <title>Comprehensive subspecies identification of 175 nontuberculous mycobacteria species based on 7547 genomic profiles.</title>
        <authorList>
            <person name="Matsumoto Y."/>
            <person name="Kinjo T."/>
            <person name="Motooka D."/>
            <person name="Nabeya D."/>
            <person name="Jung N."/>
            <person name="Uechi K."/>
            <person name="Horii T."/>
            <person name="Iida T."/>
            <person name="Fujita J."/>
            <person name="Nakamura S."/>
        </authorList>
    </citation>
    <scope>NUCLEOTIDE SEQUENCE [LARGE SCALE GENOMIC DNA]</scope>
    <source>
        <strain evidence="1 2">JCM 14233</strain>
    </source>
</reference>
<dbReference type="RefSeq" id="WP_083049933.1">
    <property type="nucleotide sequence ID" value="NZ_JACKTO010000025.1"/>
</dbReference>
<dbReference type="EMBL" id="AP022575">
    <property type="protein sequence ID" value="BBX73270.1"/>
    <property type="molecule type" value="Genomic_DNA"/>
</dbReference>
<sequence>MPLLTELDVLVDDHSVEPKRRRAGRPKRLTDAEPVWLAVAQVLRGACSQRVLREGMVVLADKGPSGAELQRYCAEELNPLLVRPDRKDEKKRRCANLAGMGQWIQAVYDTRKDQLGLKRHGGRTATGVHRRIAAPLLALAAGIWRNWTINADAKRSLIADDH</sequence>
<accession>A0A7I7MMZ5</accession>
<organism evidence="1 2">
    <name type="scientific">Mycobacterium shinjukuense</name>
    <dbReference type="NCBI Taxonomy" id="398694"/>
    <lineage>
        <taxon>Bacteria</taxon>
        <taxon>Bacillati</taxon>
        <taxon>Actinomycetota</taxon>
        <taxon>Actinomycetes</taxon>
        <taxon>Mycobacteriales</taxon>
        <taxon>Mycobacteriaceae</taxon>
        <taxon>Mycobacterium</taxon>
    </lineage>
</organism>
<dbReference type="OrthoDB" id="4962032at2"/>
<keyword evidence="2" id="KW-1185">Reference proteome</keyword>